<evidence type="ECO:0000256" key="1">
    <source>
        <dbReference type="ARBA" id="ARBA00004442"/>
    </source>
</evidence>
<protein>
    <submittedName>
        <fullName evidence="9">TolC family protein</fullName>
    </submittedName>
</protein>
<evidence type="ECO:0000256" key="6">
    <source>
        <dbReference type="ARBA" id="ARBA00023136"/>
    </source>
</evidence>
<evidence type="ECO:0000313" key="9">
    <source>
        <dbReference type="EMBL" id="TGY38800.1"/>
    </source>
</evidence>
<comment type="similarity">
    <text evidence="2">Belongs to the outer membrane factor (OMF) (TC 1.B.17) family.</text>
</comment>
<organism evidence="9 10">
    <name type="scientific">Bacteroides caecimuris</name>
    <dbReference type="NCBI Taxonomy" id="1796613"/>
    <lineage>
        <taxon>Bacteria</taxon>
        <taxon>Pseudomonadati</taxon>
        <taxon>Bacteroidota</taxon>
        <taxon>Bacteroidia</taxon>
        <taxon>Bacteroidales</taxon>
        <taxon>Bacteroidaceae</taxon>
        <taxon>Bacteroides</taxon>
    </lineage>
</organism>
<reference evidence="9 10" key="1">
    <citation type="submission" date="2019-04" db="EMBL/GenBank/DDBJ databases">
        <title>Microbes associate with the intestines of laboratory mice.</title>
        <authorList>
            <person name="Navarre W."/>
            <person name="Wong E."/>
            <person name="Huang K."/>
            <person name="Tropini C."/>
            <person name="Ng K."/>
            <person name="Yu B."/>
        </authorList>
    </citation>
    <scope>NUCLEOTIDE SEQUENCE [LARGE SCALE GENOMIC DNA]</scope>
    <source>
        <strain evidence="9 10">NM63_1-25</strain>
    </source>
</reference>
<keyword evidence="8" id="KW-0732">Signal</keyword>
<evidence type="ECO:0000256" key="8">
    <source>
        <dbReference type="SAM" id="SignalP"/>
    </source>
</evidence>
<evidence type="ECO:0000256" key="7">
    <source>
        <dbReference type="ARBA" id="ARBA00023237"/>
    </source>
</evidence>
<evidence type="ECO:0000256" key="3">
    <source>
        <dbReference type="ARBA" id="ARBA00022448"/>
    </source>
</evidence>
<keyword evidence="6" id="KW-0472">Membrane</keyword>
<name>A0A4V3RK85_9BACE</name>
<keyword evidence="7" id="KW-0998">Cell outer membrane</keyword>
<evidence type="ECO:0000256" key="2">
    <source>
        <dbReference type="ARBA" id="ARBA00007613"/>
    </source>
</evidence>
<dbReference type="GO" id="GO:0015288">
    <property type="term" value="F:porin activity"/>
    <property type="evidence" value="ECO:0007669"/>
    <property type="project" value="TreeGrafter"/>
</dbReference>
<dbReference type="Proteomes" id="UP000309566">
    <property type="component" value="Unassembled WGS sequence"/>
</dbReference>
<dbReference type="PROSITE" id="PS00018">
    <property type="entry name" value="EF_HAND_1"/>
    <property type="match status" value="1"/>
</dbReference>
<comment type="caution">
    <text evidence="9">The sequence shown here is derived from an EMBL/GenBank/DDBJ whole genome shotgun (WGS) entry which is preliminary data.</text>
</comment>
<dbReference type="GO" id="GO:0009279">
    <property type="term" value="C:cell outer membrane"/>
    <property type="evidence" value="ECO:0007669"/>
    <property type="project" value="UniProtKB-SubCell"/>
</dbReference>
<dbReference type="GO" id="GO:1990281">
    <property type="term" value="C:efflux pump complex"/>
    <property type="evidence" value="ECO:0007669"/>
    <property type="project" value="TreeGrafter"/>
</dbReference>
<dbReference type="InterPro" id="IPR051906">
    <property type="entry name" value="TolC-like"/>
</dbReference>
<evidence type="ECO:0000313" key="10">
    <source>
        <dbReference type="Proteomes" id="UP000309566"/>
    </source>
</evidence>
<keyword evidence="5" id="KW-0812">Transmembrane</keyword>
<feature type="signal peptide" evidence="8">
    <location>
        <begin position="1"/>
        <end position="22"/>
    </location>
</feature>
<comment type="subcellular location">
    <subcellularLocation>
        <location evidence="1">Cell outer membrane</location>
    </subcellularLocation>
</comment>
<dbReference type="SUPFAM" id="SSF56954">
    <property type="entry name" value="Outer membrane efflux proteins (OEP)"/>
    <property type="match status" value="1"/>
</dbReference>
<evidence type="ECO:0000256" key="4">
    <source>
        <dbReference type="ARBA" id="ARBA00022452"/>
    </source>
</evidence>
<proteinExistence type="inferred from homology"/>
<evidence type="ECO:0000256" key="5">
    <source>
        <dbReference type="ARBA" id="ARBA00022692"/>
    </source>
</evidence>
<keyword evidence="4" id="KW-1134">Transmembrane beta strand</keyword>
<sequence>MSEMKTQLITLSLLLLGLTAEAQQPSLSRETYRNKVEAYSQILKQQKLKTMASTEARKIAHTGFLPKIDINADGTLNMSDLNAWNEPVGEYRNHTYQGVFIVSQPLYMGGALNAQHKIAQADERLNQLNEELTIDQIHYQSDAVYWNASASQAMLQAADKYQNIVKQQYDIIQDRFNDGMISRTDLLMISTRLKEAELQYIKARQNYTLALQKLNILMGEEPNNPVDSLYTIDAASAPVQILSLENVLQRRADYESTEVNIMKSQAQRKAALSQFNPQLNMYFSGGWATATPNLGYDVSFNPIVGINLNIPIFRWGARFKTNRQQKAYISIQKLQQSYVADNINEELSAALTKLTETEYQVKTAKETMNLANENLDLVSFSYNEGKANMVDVLSAQLSWTQAYTNLINAYLSEKMAVAEYRKVISE</sequence>
<dbReference type="Pfam" id="PF02321">
    <property type="entry name" value="OEP"/>
    <property type="match status" value="2"/>
</dbReference>
<dbReference type="Gene3D" id="1.20.1600.10">
    <property type="entry name" value="Outer membrane efflux proteins (OEP)"/>
    <property type="match status" value="1"/>
</dbReference>
<gene>
    <name evidence="9" type="ORF">E5353_06210</name>
</gene>
<feature type="chain" id="PRO_5020189942" evidence="8">
    <location>
        <begin position="23"/>
        <end position="426"/>
    </location>
</feature>
<accession>A0A4V3RK85</accession>
<dbReference type="AlphaFoldDB" id="A0A4V3RK85"/>
<keyword evidence="3" id="KW-0813">Transport</keyword>
<dbReference type="PANTHER" id="PTHR30026">
    <property type="entry name" value="OUTER MEMBRANE PROTEIN TOLC"/>
    <property type="match status" value="1"/>
</dbReference>
<dbReference type="PANTHER" id="PTHR30026:SF20">
    <property type="entry name" value="OUTER MEMBRANE PROTEIN TOLC"/>
    <property type="match status" value="1"/>
</dbReference>
<dbReference type="GO" id="GO:0015562">
    <property type="term" value="F:efflux transmembrane transporter activity"/>
    <property type="evidence" value="ECO:0007669"/>
    <property type="project" value="InterPro"/>
</dbReference>
<dbReference type="EMBL" id="SRYX01000017">
    <property type="protein sequence ID" value="TGY38800.1"/>
    <property type="molecule type" value="Genomic_DNA"/>
</dbReference>
<dbReference type="InterPro" id="IPR018247">
    <property type="entry name" value="EF_Hand_1_Ca_BS"/>
</dbReference>
<dbReference type="InterPro" id="IPR003423">
    <property type="entry name" value="OMP_efflux"/>
</dbReference>